<dbReference type="EMBL" id="NAFK01000097">
    <property type="protein sequence ID" value="OSJ35977.1"/>
    <property type="molecule type" value="Genomic_DNA"/>
</dbReference>
<dbReference type="InterPro" id="IPR050834">
    <property type="entry name" value="Glycosyltransf_2"/>
</dbReference>
<evidence type="ECO:0000313" key="2">
    <source>
        <dbReference type="EMBL" id="OSJ35977.1"/>
    </source>
</evidence>
<dbReference type="PANTHER" id="PTHR43685">
    <property type="entry name" value="GLYCOSYLTRANSFERASE"/>
    <property type="match status" value="1"/>
</dbReference>
<dbReference type="PANTHER" id="PTHR43685:SF2">
    <property type="entry name" value="GLYCOSYLTRANSFERASE 2-LIKE DOMAIN-CONTAINING PROTEIN"/>
    <property type="match status" value="1"/>
</dbReference>
<dbReference type="InterPro" id="IPR029044">
    <property type="entry name" value="Nucleotide-diphossugar_trans"/>
</dbReference>
<name>A0ABX3XB69_9BRAD</name>
<protein>
    <recommendedName>
        <fullName evidence="1">Glycosyltransferase 2-like domain-containing protein</fullName>
    </recommendedName>
</protein>
<dbReference type="Gene3D" id="3.90.550.10">
    <property type="entry name" value="Spore Coat Polysaccharide Biosynthesis Protein SpsA, Chain A"/>
    <property type="match status" value="1"/>
</dbReference>
<dbReference type="Proteomes" id="UP000193884">
    <property type="component" value="Unassembled WGS sequence"/>
</dbReference>
<dbReference type="InterPro" id="IPR001173">
    <property type="entry name" value="Glyco_trans_2-like"/>
</dbReference>
<dbReference type="Pfam" id="PF00535">
    <property type="entry name" value="Glycos_transf_2"/>
    <property type="match status" value="1"/>
</dbReference>
<keyword evidence="3" id="KW-1185">Reference proteome</keyword>
<feature type="domain" description="Glycosyltransferase 2-like" evidence="1">
    <location>
        <begin position="20"/>
        <end position="129"/>
    </location>
</feature>
<dbReference type="SUPFAM" id="SSF53448">
    <property type="entry name" value="Nucleotide-diphospho-sugar transferases"/>
    <property type="match status" value="1"/>
</dbReference>
<gene>
    <name evidence="2" type="ORF">BST63_01065</name>
</gene>
<proteinExistence type="predicted"/>
<evidence type="ECO:0000313" key="3">
    <source>
        <dbReference type="Proteomes" id="UP000193884"/>
    </source>
</evidence>
<reference evidence="2 3" key="1">
    <citation type="submission" date="2017-03" db="EMBL/GenBank/DDBJ databases">
        <title>Whole genome sequences of fourteen strains of Bradyrhizobium canariense and one strain of Bradyrhizobium japonicum isolated from Lupinus (Papilionoideae: Genisteae) species in Algeria.</title>
        <authorList>
            <person name="Crovadore J."/>
            <person name="Chekireb D."/>
            <person name="Brachmann A."/>
            <person name="Chablais R."/>
            <person name="Cochard B."/>
            <person name="Lefort F."/>
        </authorList>
    </citation>
    <scope>NUCLEOTIDE SEQUENCE [LARGE SCALE GENOMIC DNA]</scope>
    <source>
        <strain evidence="2 3">UBMAN05</strain>
    </source>
</reference>
<organism evidence="2 3">
    <name type="scientific">Bradyrhizobium canariense</name>
    <dbReference type="NCBI Taxonomy" id="255045"/>
    <lineage>
        <taxon>Bacteria</taxon>
        <taxon>Pseudomonadati</taxon>
        <taxon>Pseudomonadota</taxon>
        <taxon>Alphaproteobacteria</taxon>
        <taxon>Hyphomicrobiales</taxon>
        <taxon>Nitrobacteraceae</taxon>
        <taxon>Bradyrhizobium</taxon>
    </lineage>
</organism>
<sequence length="352" mass="39418">MAGIPIRISRAAQDQAMKVSIIVRTYNRGYIIGEAIESALRQTYGNFEIIVVDDGSSDGTAEAVERFRSDKIRYIRHDQNRGVSAAGNTGIKVAKGDIIAHLDSDDLWKPEMLASLIDVLQRHHQIGAVFCDVEVDRGKSVSSITSSMRAFPKLLASHAHPDSDVFVFSSREMYLCLLEEVPIKPTAVLIRRTVLDEFRGYDESWCSGEDWELYLRISKHYGFGYVDRKLAVMRVLEDSTLSKFQEADKFSLLQLAVSEKKGLRRDRAALEAANRAIARHCKDLGSTYLHSGRRMKSISTYARGFAETGHVPLIMRAGVALMPLSLTAGLKKVLLCSDRSLAFFRKENASRR</sequence>
<accession>A0ABX3XB69</accession>
<evidence type="ECO:0000259" key="1">
    <source>
        <dbReference type="Pfam" id="PF00535"/>
    </source>
</evidence>
<comment type="caution">
    <text evidence="2">The sequence shown here is derived from an EMBL/GenBank/DDBJ whole genome shotgun (WGS) entry which is preliminary data.</text>
</comment>